<comment type="similarity">
    <text evidence="1">Belongs to the ComF/GntX family.</text>
</comment>
<evidence type="ECO:0000256" key="1">
    <source>
        <dbReference type="ARBA" id="ARBA00008007"/>
    </source>
</evidence>
<dbReference type="Gene3D" id="3.40.50.2020">
    <property type="match status" value="1"/>
</dbReference>
<dbReference type="PANTHER" id="PTHR47505">
    <property type="entry name" value="DNA UTILIZATION PROTEIN YHGH"/>
    <property type="match status" value="1"/>
</dbReference>
<sequence length="303" mass="31842">MRWHVRVHDTTDPTRDAGPEPTGRAWTDPVLDLLAGSTCVCCSRPGRALCPACRAGLPVEPVRVWPHPCPPGLAPAYAAGEYAGLLRGLVLGLKEQHRLALVRPLGLLLATAVTGLLPPAAVPGAPVPVVLVPVPSRPGAARRRGHEPTRDLCRRAVAVLRRQGLPATTTGLLRVARVADQRELTATARAANLDRAMRIDGPALGRLARRHPHAVVVLCDDVLTTGSTAREAQRALAACGVEIAGIAVVAATRRRSVRPTAKVQQESFHRSAFGSSVGAWSQSGSVDATAGRPLRGPAPTSMP</sequence>
<dbReference type="PANTHER" id="PTHR47505:SF1">
    <property type="entry name" value="DNA UTILIZATION PROTEIN YHGH"/>
    <property type="match status" value="1"/>
</dbReference>
<evidence type="ECO:0000313" key="4">
    <source>
        <dbReference type="EMBL" id="GGO84731.1"/>
    </source>
</evidence>
<feature type="domain" description="Phosphoribosyltransferase" evidence="3">
    <location>
        <begin position="215"/>
        <end position="261"/>
    </location>
</feature>
<dbReference type="SUPFAM" id="SSF53271">
    <property type="entry name" value="PRTase-like"/>
    <property type="match status" value="1"/>
</dbReference>
<dbReference type="InterPro" id="IPR051910">
    <property type="entry name" value="ComF/GntX_DNA_util-trans"/>
</dbReference>
<feature type="region of interest" description="Disordered" evidence="2">
    <location>
        <begin position="1"/>
        <end position="24"/>
    </location>
</feature>
<name>A0ABQ2N6M9_9ACTN</name>
<evidence type="ECO:0000256" key="2">
    <source>
        <dbReference type="SAM" id="MobiDB-lite"/>
    </source>
</evidence>
<proteinExistence type="inferred from homology"/>
<keyword evidence="5" id="KW-1185">Reference proteome</keyword>
<reference evidence="5" key="1">
    <citation type="journal article" date="2019" name="Int. J. Syst. Evol. Microbiol.">
        <title>The Global Catalogue of Microorganisms (GCM) 10K type strain sequencing project: providing services to taxonomists for standard genome sequencing and annotation.</title>
        <authorList>
            <consortium name="The Broad Institute Genomics Platform"/>
            <consortium name="The Broad Institute Genome Sequencing Center for Infectious Disease"/>
            <person name="Wu L."/>
            <person name="Ma J."/>
        </authorList>
    </citation>
    <scope>NUCLEOTIDE SEQUENCE [LARGE SCALE GENOMIC DNA]</scope>
    <source>
        <strain evidence="5">CGMCC 4.7371</strain>
    </source>
</reference>
<dbReference type="CDD" id="cd06223">
    <property type="entry name" value="PRTases_typeI"/>
    <property type="match status" value="1"/>
</dbReference>
<dbReference type="InterPro" id="IPR029057">
    <property type="entry name" value="PRTase-like"/>
</dbReference>
<dbReference type="Proteomes" id="UP000655410">
    <property type="component" value="Unassembled WGS sequence"/>
</dbReference>
<accession>A0ABQ2N6M9</accession>
<evidence type="ECO:0000259" key="3">
    <source>
        <dbReference type="Pfam" id="PF00156"/>
    </source>
</evidence>
<dbReference type="Pfam" id="PF00156">
    <property type="entry name" value="Pribosyltran"/>
    <property type="match status" value="1"/>
</dbReference>
<dbReference type="EMBL" id="BMNI01000001">
    <property type="protein sequence ID" value="GGO84731.1"/>
    <property type="molecule type" value="Genomic_DNA"/>
</dbReference>
<protein>
    <recommendedName>
        <fullName evidence="3">Phosphoribosyltransferase domain-containing protein</fullName>
    </recommendedName>
</protein>
<feature type="region of interest" description="Disordered" evidence="2">
    <location>
        <begin position="274"/>
        <end position="303"/>
    </location>
</feature>
<feature type="compositionally biased region" description="Basic and acidic residues" evidence="2">
    <location>
        <begin position="1"/>
        <end position="18"/>
    </location>
</feature>
<gene>
    <name evidence="4" type="ORF">GCM10011584_03010</name>
</gene>
<evidence type="ECO:0000313" key="5">
    <source>
        <dbReference type="Proteomes" id="UP000655410"/>
    </source>
</evidence>
<dbReference type="InterPro" id="IPR000836">
    <property type="entry name" value="PRTase_dom"/>
</dbReference>
<organism evidence="4 5">
    <name type="scientific">Nocardioides phosphati</name>
    <dbReference type="NCBI Taxonomy" id="1867775"/>
    <lineage>
        <taxon>Bacteria</taxon>
        <taxon>Bacillati</taxon>
        <taxon>Actinomycetota</taxon>
        <taxon>Actinomycetes</taxon>
        <taxon>Propionibacteriales</taxon>
        <taxon>Nocardioidaceae</taxon>
        <taxon>Nocardioides</taxon>
    </lineage>
</organism>
<comment type="caution">
    <text evidence="4">The sequence shown here is derived from an EMBL/GenBank/DDBJ whole genome shotgun (WGS) entry which is preliminary data.</text>
</comment>